<dbReference type="GO" id="GO:0003678">
    <property type="term" value="F:DNA helicase activity"/>
    <property type="evidence" value="ECO:0007669"/>
    <property type="project" value="InterPro"/>
</dbReference>
<dbReference type="STRING" id="1526.SAMN02910262_00387"/>
<keyword evidence="12" id="KW-0413">Isomerase</keyword>
<dbReference type="GO" id="GO:0003677">
    <property type="term" value="F:DNA binding"/>
    <property type="evidence" value="ECO:0007669"/>
    <property type="project" value="UniProtKB-KW"/>
</dbReference>
<dbReference type="GO" id="GO:0005524">
    <property type="term" value="F:ATP binding"/>
    <property type="evidence" value="ECO:0007669"/>
    <property type="project" value="UniProtKB-KW"/>
</dbReference>
<evidence type="ECO:0000256" key="12">
    <source>
        <dbReference type="ARBA" id="ARBA00023235"/>
    </source>
</evidence>
<dbReference type="InterPro" id="IPR045028">
    <property type="entry name" value="DinG/Rad3-like"/>
</dbReference>
<dbReference type="Gene3D" id="1.10.275.40">
    <property type="match status" value="1"/>
</dbReference>
<organism evidence="15 16">
    <name type="scientific">[Clostridium] aminophilum</name>
    <dbReference type="NCBI Taxonomy" id="1526"/>
    <lineage>
        <taxon>Bacteria</taxon>
        <taxon>Bacillati</taxon>
        <taxon>Bacillota</taxon>
        <taxon>Clostridia</taxon>
        <taxon>Lachnospirales</taxon>
        <taxon>Lachnospiraceae</taxon>
    </lineage>
</organism>
<keyword evidence="7" id="KW-0067">ATP-binding</keyword>
<evidence type="ECO:0000256" key="2">
    <source>
        <dbReference type="ARBA" id="ARBA00022723"/>
    </source>
</evidence>
<dbReference type="InterPro" id="IPR014013">
    <property type="entry name" value="Helic_SF1/SF2_ATP-bd_DinG/Rad3"/>
</dbReference>
<dbReference type="GO" id="GO:0016818">
    <property type="term" value="F:hydrolase activity, acting on acid anhydrides, in phosphorus-containing anhydrides"/>
    <property type="evidence" value="ECO:0007669"/>
    <property type="project" value="InterPro"/>
</dbReference>
<evidence type="ECO:0000313" key="16">
    <source>
        <dbReference type="Proteomes" id="UP000199820"/>
    </source>
</evidence>
<keyword evidence="4" id="KW-0227">DNA damage</keyword>
<evidence type="ECO:0000256" key="6">
    <source>
        <dbReference type="ARBA" id="ARBA00022806"/>
    </source>
</evidence>
<dbReference type="Pfam" id="PF13307">
    <property type="entry name" value="Helicase_C_2"/>
    <property type="match status" value="1"/>
</dbReference>
<dbReference type="InterPro" id="IPR006555">
    <property type="entry name" value="ATP-dep_Helicase_C"/>
</dbReference>
<keyword evidence="5" id="KW-0378">Hydrolase</keyword>
<dbReference type="Gene3D" id="1.10.30.20">
    <property type="entry name" value="Bacterial XPD DNA helicase, FeS cluster domain"/>
    <property type="match status" value="1"/>
</dbReference>
<evidence type="ECO:0000256" key="4">
    <source>
        <dbReference type="ARBA" id="ARBA00022763"/>
    </source>
</evidence>
<dbReference type="Gene3D" id="3.90.320.10">
    <property type="match status" value="1"/>
</dbReference>
<evidence type="ECO:0000256" key="13">
    <source>
        <dbReference type="ARBA" id="ARBA00038058"/>
    </source>
</evidence>
<keyword evidence="3" id="KW-0547">Nucleotide-binding</keyword>
<dbReference type="EMBL" id="FOIL01000004">
    <property type="protein sequence ID" value="SET05364.1"/>
    <property type="molecule type" value="Genomic_DNA"/>
</dbReference>
<keyword evidence="1" id="KW-0004">4Fe-4S</keyword>
<evidence type="ECO:0000256" key="11">
    <source>
        <dbReference type="ARBA" id="ARBA00023204"/>
    </source>
</evidence>
<dbReference type="SMART" id="SM00491">
    <property type="entry name" value="HELICc2"/>
    <property type="match status" value="1"/>
</dbReference>
<proteinExistence type="inferred from homology"/>
<dbReference type="RefSeq" id="WP_074648417.1">
    <property type="nucleotide sequence ID" value="NZ_FOIL01000004.1"/>
</dbReference>
<dbReference type="InterPro" id="IPR042493">
    <property type="entry name" value="XPD_DNA_FeS"/>
</dbReference>
<evidence type="ECO:0000256" key="1">
    <source>
        <dbReference type="ARBA" id="ARBA00022485"/>
    </source>
</evidence>
<feature type="domain" description="Helicase ATP-binding" evidence="14">
    <location>
        <begin position="188"/>
        <end position="447"/>
    </location>
</feature>
<dbReference type="InterPro" id="IPR027417">
    <property type="entry name" value="P-loop_NTPase"/>
</dbReference>
<dbReference type="InterPro" id="IPR006554">
    <property type="entry name" value="Helicase-like_DEXD_c2"/>
</dbReference>
<keyword evidence="11" id="KW-0234">DNA repair</keyword>
<comment type="similarity">
    <text evidence="13">Belongs to the helicase family. DinG subfamily.</text>
</comment>
<dbReference type="SMART" id="SM00488">
    <property type="entry name" value="DEXDc2"/>
    <property type="match status" value="1"/>
</dbReference>
<evidence type="ECO:0000256" key="7">
    <source>
        <dbReference type="ARBA" id="ARBA00022840"/>
    </source>
</evidence>
<evidence type="ECO:0000256" key="10">
    <source>
        <dbReference type="ARBA" id="ARBA00023125"/>
    </source>
</evidence>
<dbReference type="GO" id="GO:0051539">
    <property type="term" value="F:4 iron, 4 sulfur cluster binding"/>
    <property type="evidence" value="ECO:0007669"/>
    <property type="project" value="UniProtKB-KW"/>
</dbReference>
<dbReference type="GO" id="GO:0046872">
    <property type="term" value="F:metal ion binding"/>
    <property type="evidence" value="ECO:0007669"/>
    <property type="project" value="UniProtKB-KW"/>
</dbReference>
<sequence>MALELNDRSVRISVRRLVEFLLRSGDLDNRITGAAKVDAMAEGSRIHRKIQKAQRAEYRAEVPLKQTFVRAGFDITVEGRADGIFPHDGHEIIDEIKGVYTDVLAMEAPVPVHLAQAKCYALFYAMDQDLAEVGVRMTYCNLDAEEEIRFFEESYSVPALAEWFEDILSQLLRWVEYLYEARMARNASIRPLEFPFPYRNGQRDLAVSVYRTAERERRLFIQAPTGIGKTMSVLYPSVKAVGEGLADRIFYLTAKTITRTAAEEALRTLREKGLSFSSVTLTAKEKMCILEKPDCNPVSCPRAKGHFDRVGEAVYDVITHEKEITRDVILTYAEKHQVCPFEFSLDITDFCDGIIGDYNYAFDPDVRLARFFADAPKEKYIFLIDEAHNLPARAREMYSASLTKEDILAAKRLFGKKKTRLTRDLDSLNRRMLELKRCCTEEFTAVDDIADLIGDADTLYSSMQKYADQHPEFEGRDAFMEFYFELRSFLNTWSLVDEHYRIYSEIDREGKFVVRLFCVNPVRNLGNCLEQASAVVFFSATLIPLPYYRELLSNQEEDYTVYVNSPFPQENRLLLLGNDVTSRYRRRGEDEYRKIAEYIRTVVRAKRGNYIVFFPSYFFMEQVADAFGDETDTEIVLQSRSMGEQDREAFLQAFEEERTGSFAAFCVMGGIFSEGIDLTEERLIGTVIVGTGLPMVCTEQKVLQEYFDRDGKSGFAFAYQYPGMTKVLQAAGRVIRTMKDRGVIVLLDDRFTHYEYRAMFPREWNDAKIVHIRNIGEYLERFWRGWERKDGRNGKDGSEEPDRVGSAAEEIEYVPFEEPV</sequence>
<evidence type="ECO:0000256" key="8">
    <source>
        <dbReference type="ARBA" id="ARBA00023004"/>
    </source>
</evidence>
<dbReference type="Pfam" id="PF06733">
    <property type="entry name" value="DEAD_2"/>
    <property type="match status" value="1"/>
</dbReference>
<dbReference type="InterPro" id="IPR011604">
    <property type="entry name" value="PDDEXK-like_dom_sf"/>
</dbReference>
<dbReference type="PANTHER" id="PTHR11472:SF34">
    <property type="entry name" value="REGULATOR OF TELOMERE ELONGATION HELICASE 1"/>
    <property type="match status" value="1"/>
</dbReference>
<dbReference type="PROSITE" id="PS51193">
    <property type="entry name" value="HELICASE_ATP_BIND_2"/>
    <property type="match status" value="1"/>
</dbReference>
<keyword evidence="16" id="KW-1185">Reference proteome</keyword>
<dbReference type="AlphaFoldDB" id="A0A1I0BEZ8"/>
<evidence type="ECO:0000259" key="14">
    <source>
        <dbReference type="PROSITE" id="PS51193"/>
    </source>
</evidence>
<dbReference type="Proteomes" id="UP000199820">
    <property type="component" value="Unassembled WGS sequence"/>
</dbReference>
<keyword evidence="10" id="KW-0238">DNA-binding</keyword>
<dbReference type="GO" id="GO:0006281">
    <property type="term" value="P:DNA repair"/>
    <property type="evidence" value="ECO:0007669"/>
    <property type="project" value="UniProtKB-KW"/>
</dbReference>
<evidence type="ECO:0000256" key="9">
    <source>
        <dbReference type="ARBA" id="ARBA00023014"/>
    </source>
</evidence>
<dbReference type="eggNOG" id="COG1199">
    <property type="taxonomic scope" value="Bacteria"/>
</dbReference>
<evidence type="ECO:0000313" key="15">
    <source>
        <dbReference type="EMBL" id="SET05364.1"/>
    </source>
</evidence>
<keyword evidence="2" id="KW-0479">Metal-binding</keyword>
<evidence type="ECO:0000256" key="3">
    <source>
        <dbReference type="ARBA" id="ARBA00022741"/>
    </source>
</evidence>
<dbReference type="SUPFAM" id="SSF52540">
    <property type="entry name" value="P-loop containing nucleoside triphosphate hydrolases"/>
    <property type="match status" value="1"/>
</dbReference>
<accession>A0A1I0BEZ8</accession>
<gene>
    <name evidence="15" type="ORF">SAMN04487771_100424</name>
</gene>
<evidence type="ECO:0000256" key="5">
    <source>
        <dbReference type="ARBA" id="ARBA00022801"/>
    </source>
</evidence>
<reference evidence="16" key="1">
    <citation type="submission" date="2016-10" db="EMBL/GenBank/DDBJ databases">
        <authorList>
            <person name="Varghese N."/>
            <person name="Submissions S."/>
        </authorList>
    </citation>
    <scope>NUCLEOTIDE SEQUENCE [LARGE SCALE GENOMIC DNA]</scope>
    <source>
        <strain evidence="16">KH1P1</strain>
    </source>
</reference>
<dbReference type="InterPro" id="IPR010614">
    <property type="entry name" value="RAD3-like_helicase_DEAD"/>
</dbReference>
<keyword evidence="6 15" id="KW-0347">Helicase</keyword>
<name>A0A1I0BEZ8_9FIRM</name>
<keyword evidence="8" id="KW-0408">Iron</keyword>
<dbReference type="Gene3D" id="3.40.50.300">
    <property type="entry name" value="P-loop containing nucleotide triphosphate hydrolases"/>
    <property type="match status" value="2"/>
</dbReference>
<keyword evidence="9" id="KW-0411">Iron-sulfur</keyword>
<protein>
    <submittedName>
        <fullName evidence="15">Rad3-related DNA helicase</fullName>
    </submittedName>
</protein>
<dbReference type="PANTHER" id="PTHR11472">
    <property type="entry name" value="DNA REPAIR DEAD HELICASE RAD3/XP-D SUBFAMILY MEMBER"/>
    <property type="match status" value="1"/>
</dbReference>